<dbReference type="RefSeq" id="XP_056037918.1">
    <property type="nucleotide sequence ID" value="XM_056181514.1"/>
</dbReference>
<dbReference type="Proteomes" id="UP001212411">
    <property type="component" value="Chromosome 2"/>
</dbReference>
<evidence type="ECO:0000256" key="4">
    <source>
        <dbReference type="ARBA" id="ARBA00022840"/>
    </source>
</evidence>
<evidence type="ECO:0000256" key="5">
    <source>
        <dbReference type="ARBA" id="ARBA00023125"/>
    </source>
</evidence>
<comment type="similarity">
    <text evidence="1">Belongs to the DNA mismatch repair MutS family.</text>
</comment>
<proteinExistence type="inferred from homology"/>
<dbReference type="SUPFAM" id="SSF48334">
    <property type="entry name" value="DNA repair protein MutS, domain III"/>
    <property type="match status" value="1"/>
</dbReference>
<dbReference type="Gene3D" id="1.10.1420.10">
    <property type="match status" value="1"/>
</dbReference>
<evidence type="ECO:0000256" key="3">
    <source>
        <dbReference type="ARBA" id="ARBA00022763"/>
    </source>
</evidence>
<evidence type="ECO:0000256" key="1">
    <source>
        <dbReference type="ARBA" id="ARBA00006271"/>
    </source>
</evidence>
<dbReference type="InterPro" id="IPR036678">
    <property type="entry name" value="MutS_con_dom_sf"/>
</dbReference>
<keyword evidence="5" id="KW-0238">DNA-binding</keyword>
<dbReference type="InterPro" id="IPR007696">
    <property type="entry name" value="DNA_mismatch_repair_MutS_core"/>
</dbReference>
<dbReference type="GO" id="GO:0043504">
    <property type="term" value="P:mitochondrial DNA repair"/>
    <property type="evidence" value="ECO:0007669"/>
    <property type="project" value="TreeGrafter"/>
</dbReference>
<name>A0AAE9WD27_9SCHI</name>
<keyword evidence="6" id="KW-0234">DNA repair</keyword>
<feature type="domain" description="DNA mismatch repair proteins mutS family" evidence="7">
    <location>
        <begin position="820"/>
        <end position="836"/>
    </location>
</feature>
<dbReference type="InterPro" id="IPR016151">
    <property type="entry name" value="DNA_mismatch_repair_MutS_N"/>
</dbReference>
<keyword evidence="3" id="KW-0227">DNA damage</keyword>
<dbReference type="FunFam" id="3.40.50.300:FF:001238">
    <property type="entry name" value="DNA mismatch repair protein"/>
    <property type="match status" value="1"/>
</dbReference>
<dbReference type="AlphaFoldDB" id="A0AAE9WD27"/>
<dbReference type="InterPro" id="IPR000432">
    <property type="entry name" value="DNA_mismatch_repair_MutS_C"/>
</dbReference>
<dbReference type="SUPFAM" id="SSF52540">
    <property type="entry name" value="P-loop containing nucleoside triphosphate hydrolases"/>
    <property type="match status" value="1"/>
</dbReference>
<dbReference type="InterPro" id="IPR007860">
    <property type="entry name" value="DNA_mmatch_repair_MutS_con_dom"/>
</dbReference>
<dbReference type="SMART" id="SM00533">
    <property type="entry name" value="MUTSd"/>
    <property type="match status" value="1"/>
</dbReference>
<dbReference type="Gene3D" id="3.40.50.300">
    <property type="entry name" value="P-loop containing nucleotide triphosphate hydrolases"/>
    <property type="match status" value="1"/>
</dbReference>
<dbReference type="SMART" id="SM00534">
    <property type="entry name" value="MUTSac"/>
    <property type="match status" value="1"/>
</dbReference>
<keyword evidence="9" id="KW-1185">Reference proteome</keyword>
<evidence type="ECO:0000256" key="6">
    <source>
        <dbReference type="ARBA" id="ARBA00023204"/>
    </source>
</evidence>
<dbReference type="PIRSF" id="PIRSF037677">
    <property type="entry name" value="DNA_mis_repair_Msh6"/>
    <property type="match status" value="1"/>
</dbReference>
<dbReference type="GO" id="GO:0140664">
    <property type="term" value="F:ATP-dependent DNA damage sensor activity"/>
    <property type="evidence" value="ECO:0007669"/>
    <property type="project" value="InterPro"/>
</dbReference>
<dbReference type="PANTHER" id="PTHR11361:SF34">
    <property type="entry name" value="DNA MISMATCH REPAIR PROTEIN MSH1, MITOCHONDRIAL"/>
    <property type="match status" value="1"/>
</dbReference>
<dbReference type="Pfam" id="PF05188">
    <property type="entry name" value="MutS_II"/>
    <property type="match status" value="1"/>
</dbReference>
<dbReference type="Gene3D" id="3.40.1170.10">
    <property type="entry name" value="DNA repair protein MutS, domain I"/>
    <property type="match status" value="1"/>
</dbReference>
<evidence type="ECO:0000313" key="9">
    <source>
        <dbReference type="Proteomes" id="UP001212411"/>
    </source>
</evidence>
<dbReference type="PROSITE" id="PS00486">
    <property type="entry name" value="DNA_MISMATCH_REPAIR_2"/>
    <property type="match status" value="1"/>
</dbReference>
<dbReference type="GeneID" id="80876203"/>
<gene>
    <name evidence="8" type="primary">msh1</name>
    <name evidence="8" type="ORF">SOMG_02723</name>
</gene>
<organism evidence="8 9">
    <name type="scientific">Schizosaccharomyces osmophilus</name>
    <dbReference type="NCBI Taxonomy" id="2545709"/>
    <lineage>
        <taxon>Eukaryota</taxon>
        <taxon>Fungi</taxon>
        <taxon>Dikarya</taxon>
        <taxon>Ascomycota</taxon>
        <taxon>Taphrinomycotina</taxon>
        <taxon>Schizosaccharomycetes</taxon>
        <taxon>Schizosaccharomycetales</taxon>
        <taxon>Schizosaccharomycetaceae</taxon>
        <taxon>Schizosaccharomyces</taxon>
    </lineage>
</organism>
<sequence length="933" mass="105559">MLVWRNRWIQFCSLKFLHNCRRFTWCRVANKSPKAKGVQLLQGALGPPLELIQPKEKNILPPLLKEVKLQQKKFADCILLTRVGNFYELYFDQAEELGPLLNLRVSKKKTSNYEVSMAGFPFFKLDRYIKVLVEDLKRCVALSEEVLRPADDFSSKNMYTRFVARVITPGTLIDENFMDPFQSNYVMSIISQDAVHNVVEGDTASGGLDRKSHSLRIGLSWLDLSTGEFFSQTSDSQRLAGDLARIQPKEIVLDSRLQAGSTHPILDSIDQNIYFISYTPMQNWSLQQWSSYLEKEIDSSYAENCSELERKAGSVLLSYVSDRLVNSHTNLRAPVHVSLRNSMLIDASAMKGLEIRSSLQENRYAGSLLHAIKRSVTKSGSRLLTQRLCSPSTDIAEINRRLDLVEVFIHQDQLRTDIRHLLKRSNDTHRILQRLLMRRGNAYDLLGLSNNFSIIKSIESLLTEANSKTLKPLLNAFHQHDALASLISEALNEGALVQKRDEEEKEAEDIAAESTELSESEPIVTGARKRLPVSENAFKQNFFDIWIVKPTFNETLKTLHKRIGRLLLSYERLQNTLDKKFESKATLRKSPSKLYYVHIKSSSSLMLKEFTSIFPKATVFNTTKTTASVQLSEWSSLGLELESAKSFIHQEEARVLQMIIDTVLKEHRKIRDTANLLDELDISTSFADLAVECEFSRPVMNDSLSHTIIQGRHPIVEKGLKNKLYQFTPNDCLVGNSGDNIWLLTGPNMAGKSTFLRQNAVISILAQMGSFVPASYAKIGIVDQIFSRIGSADNLYHQQSTFMVEMMETAFILKNATSRSFIIMDEVGRGTTARDGLALAYGCLKYLCDVNKARTLFATHAHELAEKFKAYKNVKCYCTDIVVNEKTNTFTFDYKIREGVNKRSHGLRVAEVAGLPKEVLAAANELLQQTASP</sequence>
<keyword evidence="2" id="KW-0547">Nucleotide-binding</keyword>
<dbReference type="GO" id="GO:0006298">
    <property type="term" value="P:mismatch repair"/>
    <property type="evidence" value="ECO:0007669"/>
    <property type="project" value="InterPro"/>
</dbReference>
<protein>
    <submittedName>
        <fullName evidence="8">Mitochondrial MutS protein Msh1</fullName>
    </submittedName>
</protein>
<dbReference type="GO" id="GO:0005524">
    <property type="term" value="F:ATP binding"/>
    <property type="evidence" value="ECO:0007669"/>
    <property type="project" value="UniProtKB-KW"/>
</dbReference>
<dbReference type="SUPFAM" id="SSF53150">
    <property type="entry name" value="DNA repair protein MutS, domain II"/>
    <property type="match status" value="1"/>
</dbReference>
<dbReference type="InterPro" id="IPR027417">
    <property type="entry name" value="P-loop_NTPase"/>
</dbReference>
<dbReference type="PANTHER" id="PTHR11361">
    <property type="entry name" value="DNA MISMATCH REPAIR PROTEIN MUTS FAMILY MEMBER"/>
    <property type="match status" value="1"/>
</dbReference>
<dbReference type="InterPro" id="IPR036187">
    <property type="entry name" value="DNA_mismatch_repair_MutS_sf"/>
</dbReference>
<dbReference type="InterPro" id="IPR017261">
    <property type="entry name" value="DNA_mismatch_repair_MutS/MSH"/>
</dbReference>
<dbReference type="InterPro" id="IPR045076">
    <property type="entry name" value="MutS"/>
</dbReference>
<dbReference type="Gene3D" id="3.30.420.110">
    <property type="entry name" value="MutS, connector domain"/>
    <property type="match status" value="1"/>
</dbReference>
<dbReference type="EMBL" id="CP115612">
    <property type="protein sequence ID" value="WBW73675.1"/>
    <property type="molecule type" value="Genomic_DNA"/>
</dbReference>
<evidence type="ECO:0000313" key="8">
    <source>
        <dbReference type="EMBL" id="WBW73675.1"/>
    </source>
</evidence>
<dbReference type="InterPro" id="IPR007695">
    <property type="entry name" value="DNA_mismatch_repair_MutS-lik_N"/>
</dbReference>
<dbReference type="Pfam" id="PF01624">
    <property type="entry name" value="MutS_I"/>
    <property type="match status" value="1"/>
</dbReference>
<dbReference type="SUPFAM" id="SSF55271">
    <property type="entry name" value="DNA repair protein MutS, domain I"/>
    <property type="match status" value="1"/>
</dbReference>
<dbReference type="GO" id="GO:0005739">
    <property type="term" value="C:mitochondrion"/>
    <property type="evidence" value="ECO:0007669"/>
    <property type="project" value="TreeGrafter"/>
</dbReference>
<accession>A0AAE9WD27</accession>
<dbReference type="GO" id="GO:0030983">
    <property type="term" value="F:mismatched DNA binding"/>
    <property type="evidence" value="ECO:0007669"/>
    <property type="project" value="InterPro"/>
</dbReference>
<dbReference type="Pfam" id="PF05192">
    <property type="entry name" value="MutS_III"/>
    <property type="match status" value="1"/>
</dbReference>
<evidence type="ECO:0000259" key="7">
    <source>
        <dbReference type="PROSITE" id="PS00486"/>
    </source>
</evidence>
<dbReference type="KEGG" id="som:SOMG_02723"/>
<keyword evidence="4" id="KW-0067">ATP-binding</keyword>
<evidence type="ECO:0000256" key="2">
    <source>
        <dbReference type="ARBA" id="ARBA00022741"/>
    </source>
</evidence>
<reference evidence="8 9" key="1">
    <citation type="journal article" date="2023" name="G3 (Bethesda)">
        <title>A high-quality reference genome for the fission yeast Schizosaccharomyces osmophilus.</title>
        <authorList>
            <person name="Jia G.S."/>
            <person name="Zhang W.C."/>
            <person name="Liang Y."/>
            <person name="Liu X.H."/>
            <person name="Rhind N."/>
            <person name="Pidoux A."/>
            <person name="Brysch-Herzberg M."/>
            <person name="Du L.L."/>
        </authorList>
    </citation>
    <scope>NUCLEOTIDE SEQUENCE [LARGE SCALE GENOMIC DNA]</scope>
    <source>
        <strain evidence="8 9">CBS 15793</strain>
    </source>
</reference>
<dbReference type="GO" id="GO:0005634">
    <property type="term" value="C:nucleus"/>
    <property type="evidence" value="ECO:0007669"/>
    <property type="project" value="TreeGrafter"/>
</dbReference>
<dbReference type="Pfam" id="PF00488">
    <property type="entry name" value="MutS_V"/>
    <property type="match status" value="1"/>
</dbReference>